<dbReference type="Gene3D" id="3.60.10.10">
    <property type="entry name" value="Endonuclease/exonuclease/phosphatase"/>
    <property type="match status" value="1"/>
</dbReference>
<organism evidence="1 2">
    <name type="scientific">Chilo suppressalis</name>
    <name type="common">Asiatic rice borer moth</name>
    <dbReference type="NCBI Taxonomy" id="168631"/>
    <lineage>
        <taxon>Eukaryota</taxon>
        <taxon>Metazoa</taxon>
        <taxon>Ecdysozoa</taxon>
        <taxon>Arthropoda</taxon>
        <taxon>Hexapoda</taxon>
        <taxon>Insecta</taxon>
        <taxon>Pterygota</taxon>
        <taxon>Neoptera</taxon>
        <taxon>Endopterygota</taxon>
        <taxon>Lepidoptera</taxon>
        <taxon>Glossata</taxon>
        <taxon>Ditrysia</taxon>
        <taxon>Pyraloidea</taxon>
        <taxon>Crambidae</taxon>
        <taxon>Crambinae</taxon>
        <taxon>Chilo</taxon>
    </lineage>
</organism>
<accession>A0ABN8ATD5</accession>
<protein>
    <recommendedName>
        <fullName evidence="3">Endonuclease/exonuclease/phosphatase domain-containing protein</fullName>
    </recommendedName>
</protein>
<gene>
    <name evidence="1" type="ORF">CHILSU_LOCUS526</name>
</gene>
<keyword evidence="2" id="KW-1185">Reference proteome</keyword>
<reference evidence="1" key="1">
    <citation type="submission" date="2021-12" db="EMBL/GenBank/DDBJ databases">
        <authorList>
            <person name="King R."/>
        </authorList>
    </citation>
    <scope>NUCLEOTIDE SEQUENCE</scope>
</reference>
<dbReference type="InterPro" id="IPR036691">
    <property type="entry name" value="Endo/exonu/phosph_ase_sf"/>
</dbReference>
<evidence type="ECO:0000313" key="2">
    <source>
        <dbReference type="Proteomes" id="UP001153292"/>
    </source>
</evidence>
<dbReference type="Proteomes" id="UP001153292">
    <property type="component" value="Chromosome 1"/>
</dbReference>
<sequence length="113" mass="12954">MDFDITKPIYPNCTNINSFTKQISKNVHLLCLHINIRSLIKNFTKLLQIIDSSTHPLDVIAVSEVGISDSISSLFHIPDYAMYSQLRNNRKGGGIILYVKKYLYPKKNSNTYF</sequence>
<evidence type="ECO:0008006" key="3">
    <source>
        <dbReference type="Google" id="ProtNLM"/>
    </source>
</evidence>
<dbReference type="EMBL" id="OU963894">
    <property type="protein sequence ID" value="CAH0397455.1"/>
    <property type="molecule type" value="Genomic_DNA"/>
</dbReference>
<proteinExistence type="predicted"/>
<name>A0ABN8ATD5_CHISP</name>
<evidence type="ECO:0000313" key="1">
    <source>
        <dbReference type="EMBL" id="CAH0397455.1"/>
    </source>
</evidence>